<reference evidence="2 3" key="1">
    <citation type="journal article" date="2019" name="Int. J. Syst. Evol. Microbiol.">
        <title>The Global Catalogue of Microorganisms (GCM) 10K type strain sequencing project: providing services to taxonomists for standard genome sequencing and annotation.</title>
        <authorList>
            <consortium name="The Broad Institute Genomics Platform"/>
            <consortium name="The Broad Institute Genome Sequencing Center for Infectious Disease"/>
            <person name="Wu L."/>
            <person name="Ma J."/>
        </authorList>
    </citation>
    <scope>NUCLEOTIDE SEQUENCE [LARGE SCALE GENOMIC DNA]</scope>
    <source>
        <strain evidence="2 3">JCM 14304</strain>
    </source>
</reference>
<proteinExistence type="predicted"/>
<evidence type="ECO:0000313" key="2">
    <source>
        <dbReference type="EMBL" id="GAA1594917.1"/>
    </source>
</evidence>
<gene>
    <name evidence="2" type="ORF">GCM10009742_47030</name>
</gene>
<name>A0ABN2E4Q5_9ACTN</name>
<comment type="caution">
    <text evidence="2">The sequence shown here is derived from an EMBL/GenBank/DDBJ whole genome shotgun (WGS) entry which is preliminary data.</text>
</comment>
<accession>A0ABN2E4Q5</accession>
<feature type="compositionally biased region" description="Polar residues" evidence="1">
    <location>
        <begin position="33"/>
        <end position="48"/>
    </location>
</feature>
<protein>
    <submittedName>
        <fullName evidence="2">Uncharacterized protein</fullName>
    </submittedName>
</protein>
<evidence type="ECO:0000313" key="3">
    <source>
        <dbReference type="Proteomes" id="UP001500190"/>
    </source>
</evidence>
<evidence type="ECO:0000256" key="1">
    <source>
        <dbReference type="SAM" id="MobiDB-lite"/>
    </source>
</evidence>
<sequence>MANLRGSATMIVPPRASPKASGSSEVFPDPGGATNTAVPPERTASTVAGKTARTGRSAPGTDDSGSNTPRRYPTKIGAQAAASSQT</sequence>
<organism evidence="2 3">
    <name type="scientific">Kribbella karoonensis</name>
    <dbReference type="NCBI Taxonomy" id="324851"/>
    <lineage>
        <taxon>Bacteria</taxon>
        <taxon>Bacillati</taxon>
        <taxon>Actinomycetota</taxon>
        <taxon>Actinomycetes</taxon>
        <taxon>Propionibacteriales</taxon>
        <taxon>Kribbellaceae</taxon>
        <taxon>Kribbella</taxon>
    </lineage>
</organism>
<feature type="region of interest" description="Disordered" evidence="1">
    <location>
        <begin position="1"/>
        <end position="86"/>
    </location>
</feature>
<keyword evidence="3" id="KW-1185">Reference proteome</keyword>
<dbReference type="EMBL" id="BAAAND010000008">
    <property type="protein sequence ID" value="GAA1594917.1"/>
    <property type="molecule type" value="Genomic_DNA"/>
</dbReference>
<dbReference type="Proteomes" id="UP001500190">
    <property type="component" value="Unassembled WGS sequence"/>
</dbReference>